<proteinExistence type="predicted"/>
<dbReference type="SMART" id="SM00065">
    <property type="entry name" value="GAF"/>
    <property type="match status" value="2"/>
</dbReference>
<dbReference type="InterPro" id="IPR000700">
    <property type="entry name" value="PAS-assoc_C"/>
</dbReference>
<evidence type="ECO:0000256" key="1">
    <source>
        <dbReference type="ARBA" id="ARBA00023015"/>
    </source>
</evidence>
<dbReference type="GeneID" id="14376453"/>
<dbReference type="RefSeq" id="WP_015300910.1">
    <property type="nucleotide sequence ID" value="NC_019964.1"/>
</dbReference>
<organism evidence="6 7">
    <name type="scientific">Halovivax ruber (strain DSM 18193 / JCM 13892 / XH-70)</name>
    <dbReference type="NCBI Taxonomy" id="797302"/>
    <lineage>
        <taxon>Archaea</taxon>
        <taxon>Methanobacteriati</taxon>
        <taxon>Methanobacteriota</taxon>
        <taxon>Stenosarchaea group</taxon>
        <taxon>Halobacteria</taxon>
        <taxon>Halobacteriales</taxon>
        <taxon>Natrialbaceae</taxon>
        <taxon>Halovivax</taxon>
    </lineage>
</organism>
<dbReference type="Gene3D" id="3.30.450.20">
    <property type="entry name" value="PAS domain"/>
    <property type="match status" value="2"/>
</dbReference>
<dbReference type="InterPro" id="IPR013656">
    <property type="entry name" value="PAS_4"/>
</dbReference>
<dbReference type="eggNOG" id="arCOG02360">
    <property type="taxonomic scope" value="Archaea"/>
</dbReference>
<dbReference type="InterPro" id="IPR036390">
    <property type="entry name" value="WH_DNA-bd_sf"/>
</dbReference>
<evidence type="ECO:0000256" key="2">
    <source>
        <dbReference type="ARBA" id="ARBA00023163"/>
    </source>
</evidence>
<dbReference type="OrthoDB" id="205707at2157"/>
<keyword evidence="3" id="KW-0175">Coiled coil</keyword>
<name>L0IE86_HALRX</name>
<dbReference type="AlphaFoldDB" id="L0IE86"/>
<evidence type="ECO:0000256" key="3">
    <source>
        <dbReference type="SAM" id="Coils"/>
    </source>
</evidence>
<dbReference type="InterPro" id="IPR000014">
    <property type="entry name" value="PAS"/>
</dbReference>
<dbReference type="PROSITE" id="PS50112">
    <property type="entry name" value="PAS"/>
    <property type="match status" value="1"/>
</dbReference>
<dbReference type="InterPro" id="IPR029016">
    <property type="entry name" value="GAF-like_dom_sf"/>
</dbReference>
<dbReference type="InterPro" id="IPR031803">
    <property type="entry name" value="BAT_GAF/HTH-assoc"/>
</dbReference>
<dbReference type="EMBL" id="CP003050">
    <property type="protein sequence ID" value="AGB16272.1"/>
    <property type="molecule type" value="Genomic_DNA"/>
</dbReference>
<dbReference type="Pfam" id="PF15915">
    <property type="entry name" value="BAT"/>
    <property type="match status" value="1"/>
</dbReference>
<dbReference type="PANTHER" id="PTHR34236:SF1">
    <property type="entry name" value="DIMETHYL SULFOXIDE REDUCTASE TRANSCRIPTIONAL ACTIVATOR"/>
    <property type="match status" value="1"/>
</dbReference>
<reference evidence="6" key="1">
    <citation type="submission" date="2011-09" db="EMBL/GenBank/DDBJ databases">
        <title>Complete sequence of Halovivax ruber XH-70.</title>
        <authorList>
            <consortium name="US DOE Joint Genome Institute"/>
            <person name="Lucas S."/>
            <person name="Han J."/>
            <person name="Lapidus A."/>
            <person name="Cheng J.-F."/>
            <person name="Goodwin L."/>
            <person name="Pitluck S."/>
            <person name="Peters L."/>
            <person name="Mikhailova N."/>
            <person name="Davenport K."/>
            <person name="Detter J.C."/>
            <person name="Han C."/>
            <person name="Tapia R."/>
            <person name="Land M."/>
            <person name="Hauser L."/>
            <person name="Kyrpides N."/>
            <person name="Ivanova N."/>
            <person name="Pagani I."/>
            <person name="Sproer C."/>
            <person name="Anderson I."/>
            <person name="Woyke T."/>
        </authorList>
    </citation>
    <scope>NUCLEOTIDE SEQUENCE</scope>
    <source>
        <strain evidence="6">XH-70</strain>
    </source>
</reference>
<dbReference type="SUPFAM" id="SSF46785">
    <property type="entry name" value="Winged helix' DNA-binding domain"/>
    <property type="match status" value="1"/>
</dbReference>
<dbReference type="SMART" id="SM00091">
    <property type="entry name" value="PAS"/>
    <property type="match status" value="2"/>
</dbReference>
<evidence type="ECO:0000313" key="6">
    <source>
        <dbReference type="EMBL" id="AGB16272.1"/>
    </source>
</evidence>
<feature type="domain" description="PAC" evidence="5">
    <location>
        <begin position="166"/>
        <end position="218"/>
    </location>
</feature>
<dbReference type="Proteomes" id="UP000010846">
    <property type="component" value="Chromosome"/>
</dbReference>
<dbReference type="CDD" id="cd00130">
    <property type="entry name" value="PAS"/>
    <property type="match status" value="1"/>
</dbReference>
<dbReference type="eggNOG" id="arCOG08095">
    <property type="taxonomic scope" value="Archaea"/>
</dbReference>
<dbReference type="Pfam" id="PF08448">
    <property type="entry name" value="PAS_4"/>
    <property type="match status" value="1"/>
</dbReference>
<dbReference type="NCBIfam" id="TIGR00229">
    <property type="entry name" value="sensory_box"/>
    <property type="match status" value="1"/>
</dbReference>
<evidence type="ECO:0000259" key="5">
    <source>
        <dbReference type="PROSITE" id="PS50113"/>
    </source>
</evidence>
<dbReference type="PROSITE" id="PS50113">
    <property type="entry name" value="PAC"/>
    <property type="match status" value="1"/>
</dbReference>
<dbReference type="eggNOG" id="arCOG02276">
    <property type="taxonomic scope" value="Archaea"/>
</dbReference>
<dbReference type="KEGG" id="hru:Halru_1666"/>
<dbReference type="Pfam" id="PF13426">
    <property type="entry name" value="PAS_9"/>
    <property type="match status" value="1"/>
</dbReference>
<keyword evidence="1" id="KW-0805">Transcription regulation</keyword>
<evidence type="ECO:0000259" key="4">
    <source>
        <dbReference type="PROSITE" id="PS50112"/>
    </source>
</evidence>
<feature type="domain" description="PAS" evidence="4">
    <location>
        <begin position="107"/>
        <end position="164"/>
    </location>
</feature>
<dbReference type="HOGENOM" id="CLU_010057_0_0_2"/>
<dbReference type="Gene3D" id="3.30.450.40">
    <property type="match status" value="2"/>
</dbReference>
<dbReference type="InterPro" id="IPR001610">
    <property type="entry name" value="PAC"/>
</dbReference>
<keyword evidence="7" id="KW-1185">Reference proteome</keyword>
<dbReference type="InterPro" id="IPR003018">
    <property type="entry name" value="GAF"/>
</dbReference>
<feature type="coiled-coil region" evidence="3">
    <location>
        <begin position="209"/>
        <end position="240"/>
    </location>
</feature>
<dbReference type="SMART" id="SM00086">
    <property type="entry name" value="PAC"/>
    <property type="match status" value="1"/>
</dbReference>
<dbReference type="PANTHER" id="PTHR34236">
    <property type="entry name" value="DIMETHYL SULFOXIDE REDUCTASE TRANSCRIPTIONAL ACTIVATOR"/>
    <property type="match status" value="1"/>
</dbReference>
<evidence type="ECO:0000313" key="7">
    <source>
        <dbReference type="Proteomes" id="UP000010846"/>
    </source>
</evidence>
<dbReference type="InterPro" id="IPR035965">
    <property type="entry name" value="PAS-like_dom_sf"/>
</dbReference>
<dbReference type="Pfam" id="PF01590">
    <property type="entry name" value="GAF"/>
    <property type="match status" value="1"/>
</dbReference>
<dbReference type="Pfam" id="PF13185">
    <property type="entry name" value="GAF_2"/>
    <property type="match status" value="1"/>
</dbReference>
<gene>
    <name evidence="6" type="ordered locus">Halru_1666</name>
</gene>
<protein>
    <submittedName>
        <fullName evidence="6">PAS domain S-box</fullName>
    </submittedName>
</protein>
<dbReference type="InterPro" id="IPR007050">
    <property type="entry name" value="HTH_bacterioopsin"/>
</dbReference>
<keyword evidence="2" id="KW-0804">Transcription</keyword>
<dbReference type="SUPFAM" id="SSF55781">
    <property type="entry name" value="GAF domain-like"/>
    <property type="match status" value="2"/>
</dbReference>
<sequence length="912" mass="101511">MTTQGLTDALRETLSAFDSRGEPLSTSEVATRLDLGRRSTYERLERLADRDLVQTKKVGASARVWWREQDVVGRSPTPDTDRNSQANSHGMSMQFDRFVDAVSEYAIFVLDPDGHVESWNDGAERIKGYEADDIVGTHFETFYTDEDVANDVPERNLQAAMRLGSIEDEGWRRRADGSRFWANVTITAIRDDGGRLSGFTKVTRDMTDRRAYERRLEDHAALVERQRDELERELDAVFDRLSDGIYGLDDDNRLTYVNDHAKTILDVDDDAIGGPLDAVTETSHQFESAIERARCTQEPVVDEERQDATGNWYEYTIYPSESGLSVYTRDVTARKERERRLRKRVAQQDVLATIGQRALETRDVDDLLADATALVADTLDTEYSKVLDLQAGDEELEVRQGVGWDDGIVGEAAVSATEDDSQAAYTLRTDEPVVVENLSKETRFGGPDLLTDHDVASGISVVIGPTSDPWGIFGVHDTEMRSIDRTDANFVQAVAAILASAIDRDERERELVDQRERLEAVNGLNEVVRDLTDAVIDQSTRQEIEQTVVERLAAAESYEFAWVGTADLDSKTVSMRAEAGVEGYLDNNTISIDPADERSQGPTGRAFRTGEIQVTRNARADDRYDPWRDTAKAYDFQASAAIPIVHEDTVYGVLNVYTGRENAFTAEERGVIAQLGEVIGHSIAATERKQALVSDEVVEIEFHLPDAFGQVDADIEMGGSARIDHVTQISEETFQVYGSATPCVVDGLERLTDATDVWSDLTIREVGDSIRFSARLTEPTILTLIASRGGYVDEAVLEDDDVFLTVQLSPHTDIRAFVDAMTDGYPQIDLLSRTQFSRETPFAGDGEQPLDTLTDQQRSSVEAAYFRGFFEWPRLASGEDVADSLDIAPSTFHQHLRKAESKLIEAALTGPQ</sequence>
<dbReference type="eggNOG" id="arCOG02348">
    <property type="taxonomic scope" value="Archaea"/>
</dbReference>
<dbReference type="Pfam" id="PF04967">
    <property type="entry name" value="HTH_10"/>
    <property type="match status" value="1"/>
</dbReference>
<accession>L0IE86</accession>
<dbReference type="SUPFAM" id="SSF55785">
    <property type="entry name" value="PYP-like sensor domain (PAS domain)"/>
    <property type="match status" value="2"/>
</dbReference>